<evidence type="ECO:0000313" key="7">
    <source>
        <dbReference type="Proteomes" id="UP000620075"/>
    </source>
</evidence>
<dbReference type="GO" id="GO:0046306">
    <property type="term" value="P:alkanesulfonate catabolic process"/>
    <property type="evidence" value="ECO:0007669"/>
    <property type="project" value="TreeGrafter"/>
</dbReference>
<dbReference type="PANTHER" id="PTHR42847:SF4">
    <property type="entry name" value="ALKANESULFONATE MONOOXYGENASE-RELATED"/>
    <property type="match status" value="1"/>
</dbReference>
<evidence type="ECO:0000256" key="2">
    <source>
        <dbReference type="ARBA" id="ARBA00022643"/>
    </source>
</evidence>
<keyword evidence="4" id="KW-0503">Monooxygenase</keyword>
<dbReference type="AlphaFoldDB" id="A0A934KIF6"/>
<dbReference type="RefSeq" id="WP_338179038.1">
    <property type="nucleotide sequence ID" value="NZ_JAEKNQ010000035.1"/>
</dbReference>
<accession>A0A934KIF6</accession>
<dbReference type="InterPro" id="IPR036661">
    <property type="entry name" value="Luciferase-like_sf"/>
</dbReference>
<dbReference type="InterPro" id="IPR019921">
    <property type="entry name" value="Lucif-like_OxRdtase_Rv2161c"/>
</dbReference>
<feature type="domain" description="Luciferase-like" evidence="5">
    <location>
        <begin position="1"/>
        <end position="177"/>
    </location>
</feature>
<dbReference type="PANTHER" id="PTHR42847">
    <property type="entry name" value="ALKANESULFONATE MONOOXYGENASE"/>
    <property type="match status" value="1"/>
</dbReference>
<proteinExistence type="predicted"/>
<sequence>MKLGVFLPSYLLLGQQAKHGDQIRRFAVRAEELGFESLFITDHLLTASRFYRVSWTEPLMTLSHAAAVTSRIELGTSVLVLPTHNPVVLAKEIATLQHLSGGRYIYGLGTGWYPPEFESTGGRREQRGRRTDEVLEASMQLLKAPQQTFQGRYYQFEDITVEPLSHVPPVWVAGGRQYAHEASPDQPRMDPKVLDRICRWDGWIARPTSRPEQIIEDLREIDEGLAKRGRSRAQLGFTVAHENFCWLSEKSRPDDIIAEQKDRMLAVVSGERPWDYIEAVYLTGSIDRIQERIQERIDVGVEHMFLHTMNADLNQLELFAKHLLEPFKSVRSAAAR</sequence>
<keyword evidence="1" id="KW-0285">Flavoprotein</keyword>
<dbReference type="InterPro" id="IPR050172">
    <property type="entry name" value="SsuD_RutA_monooxygenase"/>
</dbReference>
<evidence type="ECO:0000256" key="1">
    <source>
        <dbReference type="ARBA" id="ARBA00022630"/>
    </source>
</evidence>
<organism evidence="6 7">
    <name type="scientific">Candidatus Dormiibacter inghamiae</name>
    <dbReference type="NCBI Taxonomy" id="3127013"/>
    <lineage>
        <taxon>Bacteria</taxon>
        <taxon>Bacillati</taxon>
        <taxon>Candidatus Dormiibacterota</taxon>
        <taxon>Candidatus Dormibacteria</taxon>
        <taxon>Candidatus Dormibacterales</taxon>
        <taxon>Candidatus Dormibacteraceae</taxon>
        <taxon>Candidatus Dormiibacter</taxon>
    </lineage>
</organism>
<dbReference type="Pfam" id="PF00296">
    <property type="entry name" value="Bac_luciferase"/>
    <property type="match status" value="1"/>
</dbReference>
<dbReference type="NCBIfam" id="TIGR03619">
    <property type="entry name" value="F420_Rv2161c"/>
    <property type="match status" value="1"/>
</dbReference>
<dbReference type="GO" id="GO:0008726">
    <property type="term" value="F:alkanesulfonate monooxygenase activity"/>
    <property type="evidence" value="ECO:0007669"/>
    <property type="project" value="TreeGrafter"/>
</dbReference>
<keyword evidence="2" id="KW-0288">FMN</keyword>
<dbReference type="SUPFAM" id="SSF51679">
    <property type="entry name" value="Bacterial luciferase-like"/>
    <property type="match status" value="1"/>
</dbReference>
<evidence type="ECO:0000259" key="5">
    <source>
        <dbReference type="Pfam" id="PF00296"/>
    </source>
</evidence>
<gene>
    <name evidence="6" type="ORF">JF888_08845</name>
</gene>
<name>A0A934KIF6_9BACT</name>
<protein>
    <submittedName>
        <fullName evidence="6">LLM class flavin-dependent oxidoreductase</fullName>
    </submittedName>
</protein>
<evidence type="ECO:0000256" key="3">
    <source>
        <dbReference type="ARBA" id="ARBA00023002"/>
    </source>
</evidence>
<reference evidence="6 7" key="1">
    <citation type="submission" date="2020-10" db="EMBL/GenBank/DDBJ databases">
        <title>Ca. Dormibacterota MAGs.</title>
        <authorList>
            <person name="Montgomery K."/>
        </authorList>
    </citation>
    <scope>NUCLEOTIDE SEQUENCE [LARGE SCALE GENOMIC DNA]</scope>
    <source>
        <strain evidence="6">SC8811_S16_3</strain>
    </source>
</reference>
<evidence type="ECO:0000256" key="4">
    <source>
        <dbReference type="ARBA" id="ARBA00023033"/>
    </source>
</evidence>
<dbReference type="Proteomes" id="UP000620075">
    <property type="component" value="Unassembled WGS sequence"/>
</dbReference>
<dbReference type="Gene3D" id="3.20.20.30">
    <property type="entry name" value="Luciferase-like domain"/>
    <property type="match status" value="1"/>
</dbReference>
<dbReference type="EMBL" id="JAEKNQ010000035">
    <property type="protein sequence ID" value="MBJ7603278.1"/>
    <property type="molecule type" value="Genomic_DNA"/>
</dbReference>
<comment type="caution">
    <text evidence="6">The sequence shown here is derived from an EMBL/GenBank/DDBJ whole genome shotgun (WGS) entry which is preliminary data.</text>
</comment>
<keyword evidence="3" id="KW-0560">Oxidoreductase</keyword>
<evidence type="ECO:0000313" key="6">
    <source>
        <dbReference type="EMBL" id="MBJ7603278.1"/>
    </source>
</evidence>
<dbReference type="InterPro" id="IPR011251">
    <property type="entry name" value="Luciferase-like_dom"/>
</dbReference>